<evidence type="ECO:0000259" key="3">
    <source>
        <dbReference type="Pfam" id="PF08212"/>
    </source>
</evidence>
<organism evidence="4 5">
    <name type="scientific">Novosphingobium guangzhouense</name>
    <dbReference type="NCBI Taxonomy" id="1850347"/>
    <lineage>
        <taxon>Bacteria</taxon>
        <taxon>Pseudomonadati</taxon>
        <taxon>Pseudomonadota</taxon>
        <taxon>Alphaproteobacteria</taxon>
        <taxon>Sphingomonadales</taxon>
        <taxon>Sphingomonadaceae</taxon>
        <taxon>Novosphingobium</taxon>
    </lineage>
</organism>
<dbReference type="Proteomes" id="UP000236327">
    <property type="component" value="Unassembled WGS sequence"/>
</dbReference>
<evidence type="ECO:0000313" key="4">
    <source>
        <dbReference type="EMBL" id="PNU05730.1"/>
    </source>
</evidence>
<keyword evidence="2" id="KW-0472">Membrane</keyword>
<dbReference type="InterPro" id="IPR012674">
    <property type="entry name" value="Calycin"/>
</dbReference>
<reference evidence="4 5" key="1">
    <citation type="submission" date="2016-05" db="EMBL/GenBank/DDBJ databases">
        <title>Complete genome sequence of Novosphingobium guangzhouense SA925(T).</title>
        <authorList>
            <person name="Sha S."/>
        </authorList>
    </citation>
    <scope>NUCLEOTIDE SEQUENCE [LARGE SCALE GENOMIC DNA]</scope>
    <source>
        <strain evidence="4 5">SA925</strain>
    </source>
</reference>
<comment type="similarity">
    <text evidence="1 2">Belongs to the calycin superfamily. Lipocalin family.</text>
</comment>
<comment type="function">
    <text evidence="2">Involved in the storage or transport of lipids necessary for membrane maintenance under stressful conditions. Displays a binding preference for lysophospholipids.</text>
</comment>
<dbReference type="PANTHER" id="PTHR10612:SF34">
    <property type="entry name" value="APOLIPOPROTEIN D"/>
    <property type="match status" value="1"/>
</dbReference>
<dbReference type="RefSeq" id="WP_232493340.1">
    <property type="nucleotide sequence ID" value="NZ_LYMM01000023.1"/>
</dbReference>
<dbReference type="SUPFAM" id="SSF50814">
    <property type="entry name" value="Lipocalins"/>
    <property type="match status" value="1"/>
</dbReference>
<accession>A0A2K2G3V6</accession>
<keyword evidence="5" id="KW-1185">Reference proteome</keyword>
<proteinExistence type="inferred from homology"/>
<dbReference type="InterPro" id="IPR002446">
    <property type="entry name" value="Lipocalin_bac"/>
</dbReference>
<dbReference type="InterPro" id="IPR022272">
    <property type="entry name" value="Lipocalin_CS"/>
</dbReference>
<dbReference type="InterPro" id="IPR022271">
    <property type="entry name" value="Lipocalin_ApoD"/>
</dbReference>
<dbReference type="PANTHER" id="PTHR10612">
    <property type="entry name" value="APOLIPOPROTEIN D"/>
    <property type="match status" value="1"/>
</dbReference>
<comment type="subunit">
    <text evidence="2">Homodimer.</text>
</comment>
<name>A0A2K2G3V6_9SPHN</name>
<dbReference type="GO" id="GO:0008289">
    <property type="term" value="F:lipid binding"/>
    <property type="evidence" value="ECO:0007669"/>
    <property type="project" value="UniProtKB-UniRule"/>
</dbReference>
<keyword evidence="2" id="KW-0449">Lipoprotein</keyword>
<sequence>MTTDPHEIKTVPNLDLNRYLGTWFEICRLPLKWEDAQASDITATYSLNPDGSIRVDNRCIDKKGEPDQAIGQAFPVDAGNARLKVSFLPQYLRWLPFAKGDYWVMRISPDYTVALVGTPDRANLWLLARTPRLSAKVRDDYLSSATAQGFDLAALISPRQSGNIVSDTVLAST</sequence>
<dbReference type="Pfam" id="PF08212">
    <property type="entry name" value="Lipocalin_2"/>
    <property type="match status" value="1"/>
</dbReference>
<protein>
    <recommendedName>
        <fullName evidence="2">Outer membrane lipoprotein Blc</fullName>
    </recommendedName>
</protein>
<dbReference type="PRINTS" id="PR01171">
    <property type="entry name" value="BCTLIPOCALIN"/>
</dbReference>
<feature type="domain" description="Lipocalin/cytosolic fatty-acid binding" evidence="3">
    <location>
        <begin position="14"/>
        <end position="159"/>
    </location>
</feature>
<comment type="subcellular location">
    <subcellularLocation>
        <location evidence="2">Cell outer membrane</location>
    </subcellularLocation>
</comment>
<dbReference type="PROSITE" id="PS00213">
    <property type="entry name" value="LIPOCALIN"/>
    <property type="match status" value="1"/>
</dbReference>
<dbReference type="CDD" id="cd19438">
    <property type="entry name" value="lipocalin_Blc-like"/>
    <property type="match status" value="1"/>
</dbReference>
<gene>
    <name evidence="4" type="ORF">A8V01_14965</name>
</gene>
<evidence type="ECO:0000256" key="1">
    <source>
        <dbReference type="ARBA" id="ARBA00006889"/>
    </source>
</evidence>
<keyword evidence="2" id="KW-0446">Lipid-binding</keyword>
<keyword evidence="2" id="KW-0998">Cell outer membrane</keyword>
<dbReference type="PIRSF" id="PIRSF036893">
    <property type="entry name" value="Lipocalin_ApoD"/>
    <property type="match status" value="1"/>
</dbReference>
<dbReference type="AlphaFoldDB" id="A0A2K2G3V6"/>
<dbReference type="InterPro" id="IPR047202">
    <property type="entry name" value="Lipocalin_Blc-like_dom"/>
</dbReference>
<dbReference type="GO" id="GO:0009279">
    <property type="term" value="C:cell outer membrane"/>
    <property type="evidence" value="ECO:0007669"/>
    <property type="project" value="UniProtKB-SubCell"/>
</dbReference>
<comment type="caution">
    <text evidence="4">The sequence shown here is derived from an EMBL/GenBank/DDBJ whole genome shotgun (WGS) entry which is preliminary data.</text>
</comment>
<dbReference type="EMBL" id="LYMM01000023">
    <property type="protein sequence ID" value="PNU05730.1"/>
    <property type="molecule type" value="Genomic_DNA"/>
</dbReference>
<dbReference type="Gene3D" id="2.40.128.20">
    <property type="match status" value="1"/>
</dbReference>
<evidence type="ECO:0000256" key="2">
    <source>
        <dbReference type="PIRNR" id="PIRNR036893"/>
    </source>
</evidence>
<evidence type="ECO:0000313" key="5">
    <source>
        <dbReference type="Proteomes" id="UP000236327"/>
    </source>
</evidence>
<dbReference type="InterPro" id="IPR000566">
    <property type="entry name" value="Lipocln_cytosolic_FA-bd_dom"/>
</dbReference>
<dbReference type="GO" id="GO:0006950">
    <property type="term" value="P:response to stress"/>
    <property type="evidence" value="ECO:0007669"/>
    <property type="project" value="UniProtKB-ARBA"/>
</dbReference>